<keyword evidence="3" id="KW-1185">Reference proteome</keyword>
<sequence length="390" mass="39620">MRVVTLGDVGVIDDMMHIGDEAMFRAARDELADRGAAVTSVSSVPAETAERYGVTAVGRIRFDGLDRAASEARLGAVLAAADGTGALADDDPAHAVIAAVADADGVLIAGGGNMASTWPLHVYERAALGGVAQRLGRPLVVSGQTLGPDLRGRDRELVAQLVHSARLVGVREAASHALAADLGVTARLGVDDASFVSADAAAPVTGGVLVSLSLSLGGASRAETVAAVAALVDAAAELAGEPVRFHAHFGALTGASPRGDAVLHDEVRAAMRTGSTVVPTGDVPAAAALARSASLLITGRYHPAVFAAPAGVPVLGLVTDEYTAVKQRGALAHWGQQATVPISAAQSDGIPNLRELWAERDGVRAEAGRRRPGHLAEFGGWWDAVADALA</sequence>
<dbReference type="PANTHER" id="PTHR36836">
    <property type="entry name" value="COLANIC ACID BIOSYNTHESIS PROTEIN WCAK"/>
    <property type="match status" value="1"/>
</dbReference>
<comment type="caution">
    <text evidence="2">The sequence shown here is derived from an EMBL/GenBank/DDBJ whole genome shotgun (WGS) entry which is preliminary data.</text>
</comment>
<dbReference type="RefSeq" id="WP_344055678.1">
    <property type="nucleotide sequence ID" value="NZ_BAAAPK010000001.1"/>
</dbReference>
<evidence type="ECO:0000259" key="1">
    <source>
        <dbReference type="Pfam" id="PF04230"/>
    </source>
</evidence>
<feature type="domain" description="Polysaccharide pyruvyl transferase" evidence="1">
    <location>
        <begin position="17"/>
        <end position="320"/>
    </location>
</feature>
<proteinExistence type="predicted"/>
<evidence type="ECO:0000313" key="2">
    <source>
        <dbReference type="EMBL" id="GAA1684068.1"/>
    </source>
</evidence>
<accession>A0ABN2H9C5</accession>
<protein>
    <recommendedName>
        <fullName evidence="1">Polysaccharide pyruvyl transferase domain-containing protein</fullName>
    </recommendedName>
</protein>
<name>A0ABN2H9C5_9MICO</name>
<evidence type="ECO:0000313" key="3">
    <source>
        <dbReference type="Proteomes" id="UP001500596"/>
    </source>
</evidence>
<dbReference type="Pfam" id="PF04230">
    <property type="entry name" value="PS_pyruv_trans"/>
    <property type="match status" value="1"/>
</dbReference>
<dbReference type="InterPro" id="IPR007345">
    <property type="entry name" value="Polysacch_pyruvyl_Trfase"/>
</dbReference>
<dbReference type="PANTHER" id="PTHR36836:SF1">
    <property type="entry name" value="COLANIC ACID BIOSYNTHESIS PROTEIN WCAK"/>
    <property type="match status" value="1"/>
</dbReference>
<dbReference type="EMBL" id="BAAAPK010000001">
    <property type="protein sequence ID" value="GAA1684068.1"/>
    <property type="molecule type" value="Genomic_DNA"/>
</dbReference>
<organism evidence="2 3">
    <name type="scientific">Microbacterium lacus</name>
    <dbReference type="NCBI Taxonomy" id="415217"/>
    <lineage>
        <taxon>Bacteria</taxon>
        <taxon>Bacillati</taxon>
        <taxon>Actinomycetota</taxon>
        <taxon>Actinomycetes</taxon>
        <taxon>Micrococcales</taxon>
        <taxon>Microbacteriaceae</taxon>
        <taxon>Microbacterium</taxon>
    </lineage>
</organism>
<reference evidence="2 3" key="1">
    <citation type="journal article" date="2019" name="Int. J. Syst. Evol. Microbiol.">
        <title>The Global Catalogue of Microorganisms (GCM) 10K type strain sequencing project: providing services to taxonomists for standard genome sequencing and annotation.</title>
        <authorList>
            <consortium name="The Broad Institute Genomics Platform"/>
            <consortium name="The Broad Institute Genome Sequencing Center for Infectious Disease"/>
            <person name="Wu L."/>
            <person name="Ma J."/>
        </authorList>
    </citation>
    <scope>NUCLEOTIDE SEQUENCE [LARGE SCALE GENOMIC DNA]</scope>
    <source>
        <strain evidence="2 3">JCM 15575</strain>
    </source>
</reference>
<dbReference type="Proteomes" id="UP001500596">
    <property type="component" value="Unassembled WGS sequence"/>
</dbReference>
<gene>
    <name evidence="2" type="ORF">GCM10009807_29870</name>
</gene>